<evidence type="ECO:0000313" key="1">
    <source>
        <dbReference type="EMBL" id="KAE8390278.1"/>
    </source>
</evidence>
<reference evidence="1" key="1">
    <citation type="submission" date="2019-04" db="EMBL/GenBank/DDBJ databases">
        <title>Friends and foes A comparative genomics studyof 23 Aspergillus species from section Flavi.</title>
        <authorList>
            <consortium name="DOE Joint Genome Institute"/>
            <person name="Kjaerbolling I."/>
            <person name="Vesth T."/>
            <person name="Frisvad J.C."/>
            <person name="Nybo J.L."/>
            <person name="Theobald S."/>
            <person name="Kildgaard S."/>
            <person name="Isbrandt T."/>
            <person name="Kuo A."/>
            <person name="Sato A."/>
            <person name="Lyhne E.K."/>
            <person name="Kogle M.E."/>
            <person name="Wiebenga A."/>
            <person name="Kun R.S."/>
            <person name="Lubbers R.J."/>
            <person name="Makela M.R."/>
            <person name="Barry K."/>
            <person name="Chovatia M."/>
            <person name="Clum A."/>
            <person name="Daum C."/>
            <person name="Haridas S."/>
            <person name="He G."/>
            <person name="LaButti K."/>
            <person name="Lipzen A."/>
            <person name="Mondo S."/>
            <person name="Riley R."/>
            <person name="Salamov A."/>
            <person name="Simmons B.A."/>
            <person name="Magnuson J.K."/>
            <person name="Henrissat B."/>
            <person name="Mortensen U.H."/>
            <person name="Larsen T.O."/>
            <person name="Devries R.P."/>
            <person name="Grigoriev I.V."/>
            <person name="Machida M."/>
            <person name="Baker S.E."/>
            <person name="Andersen M.R."/>
        </authorList>
    </citation>
    <scope>NUCLEOTIDE SEQUENCE [LARGE SCALE GENOMIC DNA]</scope>
    <source>
        <strain evidence="1">IBT 14317</strain>
    </source>
</reference>
<dbReference type="Proteomes" id="UP000326877">
    <property type="component" value="Unassembled WGS sequence"/>
</dbReference>
<gene>
    <name evidence="1" type="ORF">BDV23DRAFT_86719</name>
</gene>
<organism evidence="1">
    <name type="scientific">Petromyces alliaceus</name>
    <name type="common">Aspergillus alliaceus</name>
    <dbReference type="NCBI Taxonomy" id="209559"/>
    <lineage>
        <taxon>Eukaryota</taxon>
        <taxon>Fungi</taxon>
        <taxon>Dikarya</taxon>
        <taxon>Ascomycota</taxon>
        <taxon>Pezizomycotina</taxon>
        <taxon>Eurotiomycetes</taxon>
        <taxon>Eurotiomycetidae</taxon>
        <taxon>Eurotiales</taxon>
        <taxon>Aspergillaceae</taxon>
        <taxon>Aspergillus</taxon>
        <taxon>Aspergillus subgen. Circumdati</taxon>
    </lineage>
</organism>
<name>A0A5N7C8W2_PETAA</name>
<dbReference type="AlphaFoldDB" id="A0A5N7C8W2"/>
<protein>
    <submittedName>
        <fullName evidence="1">Uncharacterized protein</fullName>
    </submittedName>
</protein>
<accession>A0A5N7C8W2</accession>
<dbReference type="EMBL" id="ML735256">
    <property type="protein sequence ID" value="KAE8390278.1"/>
    <property type="molecule type" value="Genomic_DNA"/>
</dbReference>
<sequence length="89" mass="10169">MQRPFATPISHFAERFCWRMFHRLSSHRHLSDAMCVNDGYLPGHSGSGVTITEDINRINYMKTARPAPHPATSSYSPEQLAINYNTQTF</sequence>
<proteinExistence type="predicted"/>